<reference evidence="1 2" key="1">
    <citation type="submission" date="2019-06" db="EMBL/GenBank/DDBJ databases">
        <title>Draft genome sequence of the filamentous fungus Phialemoniopsis curvata isolated from diesel fuel.</title>
        <authorList>
            <person name="Varaljay V.A."/>
            <person name="Lyon W.J."/>
            <person name="Crouch A.L."/>
            <person name="Drake C.E."/>
            <person name="Hollomon J.M."/>
            <person name="Nadeau L.J."/>
            <person name="Nunn H.S."/>
            <person name="Stevenson B.S."/>
            <person name="Bojanowski C.L."/>
            <person name="Crookes-Goodson W.J."/>
        </authorList>
    </citation>
    <scope>NUCLEOTIDE SEQUENCE [LARGE SCALE GENOMIC DNA]</scope>
    <source>
        <strain evidence="1 2">D216</strain>
    </source>
</reference>
<gene>
    <name evidence="1" type="ORF">E0L32_007891</name>
</gene>
<dbReference type="RefSeq" id="XP_030993183.1">
    <property type="nucleotide sequence ID" value="XM_031142685.1"/>
</dbReference>
<dbReference type="Gene3D" id="3.30.70.100">
    <property type="match status" value="1"/>
</dbReference>
<dbReference type="InParanoid" id="A0A507ANH9"/>
<dbReference type="STRING" id="1093900.A0A507ANH9"/>
<accession>A0A507ANH9</accession>
<dbReference type="InterPro" id="IPR011008">
    <property type="entry name" value="Dimeric_a/b-barrel"/>
</dbReference>
<proteinExistence type="predicted"/>
<dbReference type="OrthoDB" id="3830579at2759"/>
<dbReference type="AlphaFoldDB" id="A0A507ANH9"/>
<dbReference type="EMBL" id="SKBQ01000049">
    <property type="protein sequence ID" value="TPX11472.1"/>
    <property type="molecule type" value="Genomic_DNA"/>
</dbReference>
<keyword evidence="2" id="KW-1185">Reference proteome</keyword>
<dbReference type="SUPFAM" id="SSF54909">
    <property type="entry name" value="Dimeric alpha+beta barrel"/>
    <property type="match status" value="1"/>
</dbReference>
<organism evidence="1 2">
    <name type="scientific">Thyridium curvatum</name>
    <dbReference type="NCBI Taxonomy" id="1093900"/>
    <lineage>
        <taxon>Eukaryota</taxon>
        <taxon>Fungi</taxon>
        <taxon>Dikarya</taxon>
        <taxon>Ascomycota</taxon>
        <taxon>Pezizomycotina</taxon>
        <taxon>Sordariomycetes</taxon>
        <taxon>Sordariomycetidae</taxon>
        <taxon>Thyridiales</taxon>
        <taxon>Thyridiaceae</taxon>
        <taxon>Thyridium</taxon>
    </lineage>
</organism>
<evidence type="ECO:0000313" key="2">
    <source>
        <dbReference type="Proteomes" id="UP000319257"/>
    </source>
</evidence>
<comment type="caution">
    <text evidence="1">The sequence shown here is derived from an EMBL/GenBank/DDBJ whole genome shotgun (WGS) entry which is preliminary data.</text>
</comment>
<evidence type="ECO:0000313" key="1">
    <source>
        <dbReference type="EMBL" id="TPX11472.1"/>
    </source>
</evidence>
<sequence>MTKPTTEIARLYLRPGSNMPDPGSEASVIWKESVTTLSTMEGFQASLFSVDSKDSDIFLQFLDWDSLAAHEAVMNSPAYGPFLERVGVIMARFPDLNHVQFSVYGKDGIEQSVAPCTALKNTYTVVEKFYFPASIDTAAVEAARASLVRGASQLPAFKVAACGWLMEEVEHPAVGGPGRVQLLAIGFDNAQSAESFRLSQDRRETLRDVGAKADESWVAHFLEPVPPSKGKA</sequence>
<protein>
    <recommendedName>
        <fullName evidence="3">ABM domain-containing protein</fullName>
    </recommendedName>
</protein>
<dbReference type="GeneID" id="41975338"/>
<dbReference type="Proteomes" id="UP000319257">
    <property type="component" value="Unassembled WGS sequence"/>
</dbReference>
<evidence type="ECO:0008006" key="3">
    <source>
        <dbReference type="Google" id="ProtNLM"/>
    </source>
</evidence>
<name>A0A507ANH9_9PEZI</name>